<dbReference type="CDD" id="cd01650">
    <property type="entry name" value="RT_nLTR_like"/>
    <property type="match status" value="1"/>
</dbReference>
<dbReference type="InterPro" id="IPR043128">
    <property type="entry name" value="Rev_trsase/Diguanyl_cyclase"/>
</dbReference>
<sequence>MQKENEFQLKLQNHFEMEHNTMKVKIAIESRKGLKKANNNQGRKVLIPALKEEDGTITTNRERIIERCAEFYENLYKDAAQNFIRTTSEKAPTIIDCEIEKAMKSMKKNKAPGEDQIVIEMLIAGGEIVRDKLKELFNKVLTAEQIPKEWKNAIITLIFKKGDKKDLANYRPISLLSQVYKLFMKILKNRLNRTLNEQQPPEQAAYRKGQSTIDHLHSVVQILEKTNEYNIPTYMAFVDYEKAFDSIQHKAVFKALKQHGVEDNYINILKETYDGGTAQVRTDTVSRKICVMKGVRQGDTLSPVMFTVALEEIFRRIEYETGLNINGDRLNNLRFADDIILFTESEEQLGRLLNDLNKEGKKDGMKMNKRKTKIMCNEVARRTRRNGISIDGEQLEEVEEYKYLGRMSNFNPHYMNFIVNASCCFYFN</sequence>
<dbReference type="STRING" id="161767.ENSAPEP00000031091"/>
<dbReference type="Proteomes" id="UP000265080">
    <property type="component" value="Chromosome 6"/>
</dbReference>
<dbReference type="PANTHER" id="PTHR19446">
    <property type="entry name" value="REVERSE TRANSCRIPTASES"/>
    <property type="match status" value="1"/>
</dbReference>
<dbReference type="AlphaFoldDB" id="A0A3P8U2M2"/>
<dbReference type="Gene3D" id="3.30.70.270">
    <property type="match status" value="1"/>
</dbReference>
<accession>A0A3P8U2M2</accession>
<dbReference type="SUPFAM" id="SSF56672">
    <property type="entry name" value="DNA/RNA polymerases"/>
    <property type="match status" value="1"/>
</dbReference>
<evidence type="ECO:0000256" key="1">
    <source>
        <dbReference type="ARBA" id="ARBA00010879"/>
    </source>
</evidence>
<keyword evidence="5" id="KW-1185">Reference proteome</keyword>
<dbReference type="GO" id="GO:0004523">
    <property type="term" value="F:RNA-DNA hybrid ribonuclease activity"/>
    <property type="evidence" value="ECO:0007669"/>
    <property type="project" value="UniProtKB-EC"/>
</dbReference>
<organism evidence="4 5">
    <name type="scientific">Amphiprion percula</name>
    <name type="common">Orange clownfish</name>
    <name type="synonym">Lutjanus percula</name>
    <dbReference type="NCBI Taxonomy" id="161767"/>
    <lineage>
        <taxon>Eukaryota</taxon>
        <taxon>Metazoa</taxon>
        <taxon>Chordata</taxon>
        <taxon>Craniata</taxon>
        <taxon>Vertebrata</taxon>
        <taxon>Euteleostomi</taxon>
        <taxon>Actinopterygii</taxon>
        <taxon>Neopterygii</taxon>
        <taxon>Teleostei</taxon>
        <taxon>Neoteleostei</taxon>
        <taxon>Acanthomorphata</taxon>
        <taxon>Ovalentaria</taxon>
        <taxon>Pomacentridae</taxon>
        <taxon>Amphiprion</taxon>
    </lineage>
</organism>
<name>A0A3P8U2M2_AMPPE</name>
<dbReference type="EC" id="3.1.26.4" evidence="2"/>
<dbReference type="OMA" id="EWANDWG"/>
<proteinExistence type="inferred from homology"/>
<dbReference type="InterPro" id="IPR043502">
    <property type="entry name" value="DNA/RNA_pol_sf"/>
</dbReference>
<reference evidence="4 5" key="1">
    <citation type="submission" date="2018-03" db="EMBL/GenBank/DDBJ databases">
        <title>Finding Nemo's genes: A chromosome-scale reference assembly of the genome of the orange clownfish Amphiprion percula.</title>
        <authorList>
            <person name="Lehmann R."/>
        </authorList>
    </citation>
    <scope>NUCLEOTIDE SEQUENCE</scope>
</reference>
<reference evidence="4" key="3">
    <citation type="submission" date="2025-09" db="UniProtKB">
        <authorList>
            <consortium name="Ensembl"/>
        </authorList>
    </citation>
    <scope>IDENTIFICATION</scope>
</reference>
<dbReference type="PROSITE" id="PS50878">
    <property type="entry name" value="RT_POL"/>
    <property type="match status" value="1"/>
</dbReference>
<dbReference type="GeneTree" id="ENSGT00940000170074"/>
<dbReference type="Ensembl" id="ENSAPET00000031916.1">
    <property type="protein sequence ID" value="ENSAPEP00000031091.1"/>
    <property type="gene ID" value="ENSAPEG00000022086.1"/>
</dbReference>
<evidence type="ECO:0000256" key="2">
    <source>
        <dbReference type="ARBA" id="ARBA00012180"/>
    </source>
</evidence>
<dbReference type="InterPro" id="IPR000477">
    <property type="entry name" value="RT_dom"/>
</dbReference>
<reference evidence="4" key="2">
    <citation type="submission" date="2025-08" db="UniProtKB">
        <authorList>
            <consortium name="Ensembl"/>
        </authorList>
    </citation>
    <scope>IDENTIFICATION</scope>
</reference>
<evidence type="ECO:0000313" key="5">
    <source>
        <dbReference type="Proteomes" id="UP000265080"/>
    </source>
</evidence>
<evidence type="ECO:0000259" key="3">
    <source>
        <dbReference type="PROSITE" id="PS50878"/>
    </source>
</evidence>
<evidence type="ECO:0000313" key="4">
    <source>
        <dbReference type="Ensembl" id="ENSAPEP00000031091.1"/>
    </source>
</evidence>
<feature type="domain" description="Reverse transcriptase" evidence="3">
    <location>
        <begin position="139"/>
        <end position="390"/>
    </location>
</feature>
<protein>
    <recommendedName>
        <fullName evidence="2">ribonuclease H</fullName>
        <ecNumber evidence="2">3.1.26.4</ecNumber>
    </recommendedName>
</protein>
<comment type="similarity">
    <text evidence="1">Belongs to the beta type-B retroviral polymerase family. HERV class-II K(HML-2) pol subfamily.</text>
</comment>
<dbReference type="Pfam" id="PF00078">
    <property type="entry name" value="RVT_1"/>
    <property type="match status" value="1"/>
</dbReference>